<proteinExistence type="predicted"/>
<reference evidence="1" key="1">
    <citation type="journal article" date="2018" name="Genome Biol.">
        <title>SKESA: strategic k-mer extension for scrupulous assemblies.</title>
        <authorList>
            <person name="Souvorov A."/>
            <person name="Agarwala R."/>
            <person name="Lipman D.J."/>
        </authorList>
    </citation>
    <scope>NUCLEOTIDE SEQUENCE</scope>
    <source>
        <strain evidence="1">10-7672</strain>
    </source>
</reference>
<organism evidence="1">
    <name type="scientific">Salmonella newport</name>
    <dbReference type="NCBI Taxonomy" id="108619"/>
    <lineage>
        <taxon>Bacteria</taxon>
        <taxon>Pseudomonadati</taxon>
        <taxon>Pseudomonadota</taxon>
        <taxon>Gammaproteobacteria</taxon>
        <taxon>Enterobacterales</taxon>
        <taxon>Enterobacteriaceae</taxon>
        <taxon>Salmonella</taxon>
    </lineage>
</organism>
<name>A0A604BVI4_SALNE</name>
<accession>A0A604BVI4</accession>
<reference evidence="1" key="2">
    <citation type="submission" date="2018-07" db="EMBL/GenBank/DDBJ databases">
        <authorList>
            <consortium name="NCBI Pathogen Detection Project"/>
        </authorList>
    </citation>
    <scope>NUCLEOTIDE SEQUENCE</scope>
    <source>
        <strain evidence="1">10-7672</strain>
    </source>
</reference>
<sequence>MKRNILSSRYTTRYEDLLQVK</sequence>
<comment type="caution">
    <text evidence="1">The sequence shown here is derived from an EMBL/GenBank/DDBJ whole genome shotgun (WGS) entry which is preliminary data.</text>
</comment>
<dbReference type="AlphaFoldDB" id="A0A604BVI4"/>
<gene>
    <name evidence="1" type="ORF">G3V47_003078</name>
</gene>
<protein>
    <submittedName>
        <fullName evidence="1">DUF4113 domain-containing protein</fullName>
    </submittedName>
</protein>
<dbReference type="EMBL" id="DAARDN010000014">
    <property type="protein sequence ID" value="HAE1980385.1"/>
    <property type="molecule type" value="Genomic_DNA"/>
</dbReference>
<evidence type="ECO:0000313" key="1">
    <source>
        <dbReference type="EMBL" id="HAE1980385.1"/>
    </source>
</evidence>